<keyword evidence="5 6" id="KW-0472">Membrane</keyword>
<feature type="transmembrane region" description="Helical" evidence="6">
    <location>
        <begin position="111"/>
        <end position="132"/>
    </location>
</feature>
<reference evidence="8" key="1">
    <citation type="journal article" date="2019" name="Int. J. Syst. Evol. Microbiol.">
        <title>The Global Catalogue of Microorganisms (GCM) 10K type strain sequencing project: providing services to taxonomists for standard genome sequencing and annotation.</title>
        <authorList>
            <consortium name="The Broad Institute Genomics Platform"/>
            <consortium name="The Broad Institute Genome Sequencing Center for Infectious Disease"/>
            <person name="Wu L."/>
            <person name="Ma J."/>
        </authorList>
    </citation>
    <scope>NUCLEOTIDE SEQUENCE [LARGE SCALE GENOMIC DNA]</scope>
    <source>
        <strain evidence="8">IBRC-M 10813</strain>
    </source>
</reference>
<keyword evidence="8" id="KW-1185">Reference proteome</keyword>
<evidence type="ECO:0000256" key="1">
    <source>
        <dbReference type="ARBA" id="ARBA00004651"/>
    </source>
</evidence>
<dbReference type="EMBL" id="JBHSAP010000018">
    <property type="protein sequence ID" value="MFC4077975.1"/>
    <property type="molecule type" value="Genomic_DNA"/>
</dbReference>
<protein>
    <submittedName>
        <fullName evidence="7">LysE family translocator</fullName>
    </submittedName>
</protein>
<feature type="transmembrane region" description="Helical" evidence="6">
    <location>
        <begin position="144"/>
        <end position="164"/>
    </location>
</feature>
<dbReference type="PANTHER" id="PTHR30086:SF20">
    <property type="entry name" value="ARGININE EXPORTER PROTEIN ARGO-RELATED"/>
    <property type="match status" value="1"/>
</dbReference>
<comment type="caution">
    <text evidence="7">The sequence shown here is derived from an EMBL/GenBank/DDBJ whole genome shotgun (WGS) entry which is preliminary data.</text>
</comment>
<gene>
    <name evidence="7" type="ORF">ACFOUO_14325</name>
</gene>
<dbReference type="PIRSF" id="PIRSF006324">
    <property type="entry name" value="LeuE"/>
    <property type="match status" value="1"/>
</dbReference>
<keyword evidence="3 6" id="KW-0812">Transmembrane</keyword>
<feature type="transmembrane region" description="Helical" evidence="6">
    <location>
        <begin position="46"/>
        <end position="65"/>
    </location>
</feature>
<evidence type="ECO:0000256" key="4">
    <source>
        <dbReference type="ARBA" id="ARBA00022989"/>
    </source>
</evidence>
<dbReference type="RefSeq" id="WP_380705808.1">
    <property type="nucleotide sequence ID" value="NZ_JBHSAP010000018.1"/>
</dbReference>
<evidence type="ECO:0000256" key="3">
    <source>
        <dbReference type="ARBA" id="ARBA00022692"/>
    </source>
</evidence>
<evidence type="ECO:0000256" key="2">
    <source>
        <dbReference type="ARBA" id="ARBA00022475"/>
    </source>
</evidence>
<dbReference type="InterPro" id="IPR001123">
    <property type="entry name" value="LeuE-type"/>
</dbReference>
<keyword evidence="2" id="KW-1003">Cell membrane</keyword>
<name>A0ABV8JHW0_9BACL</name>
<evidence type="ECO:0000313" key="7">
    <source>
        <dbReference type="EMBL" id="MFC4077975.1"/>
    </source>
</evidence>
<comment type="subcellular location">
    <subcellularLocation>
        <location evidence="1">Cell membrane</location>
        <topology evidence="1">Multi-pass membrane protein</topology>
    </subcellularLocation>
</comment>
<proteinExistence type="predicted"/>
<accession>A0ABV8JHW0</accession>
<dbReference type="Proteomes" id="UP001595843">
    <property type="component" value="Unassembled WGS sequence"/>
</dbReference>
<dbReference type="Pfam" id="PF01810">
    <property type="entry name" value="LysE"/>
    <property type="match status" value="1"/>
</dbReference>
<feature type="transmembrane region" description="Helical" evidence="6">
    <location>
        <begin position="72"/>
        <end position="91"/>
    </location>
</feature>
<sequence length="205" mass="22857">MDHYYLFIITTLLITITPGADTVLVTKNTLVQGKGVGLKTVGGVCGGVAIHIVITVLGLSAIIANSIFVFKIIKYAGAAFLILMGIFTLFSKKSNGTQDTTTSKKIPKGSYFLQGMFSNVFNPKAVIFFMSFLPQFIIPDEHNLLQMMIIGLTPVLITFIWLFFYVNLINYIRAWFNKSSFLSVFQRLTGFILITLGMKLAFEKR</sequence>
<evidence type="ECO:0000256" key="5">
    <source>
        <dbReference type="ARBA" id="ARBA00023136"/>
    </source>
</evidence>
<dbReference type="PANTHER" id="PTHR30086">
    <property type="entry name" value="ARGININE EXPORTER PROTEIN ARGO"/>
    <property type="match status" value="1"/>
</dbReference>
<organism evidence="7 8">
    <name type="scientific">Salinithrix halophila</name>
    <dbReference type="NCBI Taxonomy" id="1485204"/>
    <lineage>
        <taxon>Bacteria</taxon>
        <taxon>Bacillati</taxon>
        <taxon>Bacillota</taxon>
        <taxon>Bacilli</taxon>
        <taxon>Bacillales</taxon>
        <taxon>Thermoactinomycetaceae</taxon>
        <taxon>Salinithrix</taxon>
    </lineage>
</organism>
<evidence type="ECO:0000256" key="6">
    <source>
        <dbReference type="SAM" id="Phobius"/>
    </source>
</evidence>
<keyword evidence="4 6" id="KW-1133">Transmembrane helix</keyword>
<evidence type="ECO:0000313" key="8">
    <source>
        <dbReference type="Proteomes" id="UP001595843"/>
    </source>
</evidence>